<protein>
    <submittedName>
        <fullName evidence="1">Uncharacterized protein</fullName>
    </submittedName>
</protein>
<sequence length="72" mass="8312">MKRTFYFLLTTVLFILPLEAQTEQKATKNILEISYMGFLQQIVAAIHFYANGIKRLYYLGYIGNDCIVITGQ</sequence>
<accession>A0A5J4S9F3</accession>
<comment type="caution">
    <text evidence="1">The sequence shown here is derived from an EMBL/GenBank/DDBJ whole genome shotgun (WGS) entry which is preliminary data.</text>
</comment>
<gene>
    <name evidence="1" type="ORF">EZS27_009579</name>
</gene>
<reference evidence="1" key="1">
    <citation type="submission" date="2019-03" db="EMBL/GenBank/DDBJ databases">
        <title>Single cell metagenomics reveals metabolic interactions within the superorganism composed of flagellate Streblomastix strix and complex community of Bacteroidetes bacteria on its surface.</title>
        <authorList>
            <person name="Treitli S.C."/>
            <person name="Kolisko M."/>
            <person name="Husnik F."/>
            <person name="Keeling P."/>
            <person name="Hampl V."/>
        </authorList>
    </citation>
    <scope>NUCLEOTIDE SEQUENCE</scope>
    <source>
        <strain evidence="1">STM</strain>
    </source>
</reference>
<proteinExistence type="predicted"/>
<feature type="non-terminal residue" evidence="1">
    <location>
        <position position="72"/>
    </location>
</feature>
<name>A0A5J4S9F3_9ZZZZ</name>
<organism evidence="1">
    <name type="scientific">termite gut metagenome</name>
    <dbReference type="NCBI Taxonomy" id="433724"/>
    <lineage>
        <taxon>unclassified sequences</taxon>
        <taxon>metagenomes</taxon>
        <taxon>organismal metagenomes</taxon>
    </lineage>
</organism>
<dbReference type="AlphaFoldDB" id="A0A5J4S9F3"/>
<dbReference type="EMBL" id="SNRY01000311">
    <property type="protein sequence ID" value="KAA6342677.1"/>
    <property type="molecule type" value="Genomic_DNA"/>
</dbReference>
<evidence type="ECO:0000313" key="1">
    <source>
        <dbReference type="EMBL" id="KAA6342677.1"/>
    </source>
</evidence>